<dbReference type="Gene3D" id="1.25.40.10">
    <property type="entry name" value="Tetratricopeptide repeat domain"/>
    <property type="match status" value="1"/>
</dbReference>
<keyword evidence="3" id="KW-0472">Membrane</keyword>
<dbReference type="InterPro" id="IPR011990">
    <property type="entry name" value="TPR-like_helical_dom_sf"/>
</dbReference>
<feature type="domain" description="Aspartyl/asparaginy/proline hydroxylase" evidence="4">
    <location>
        <begin position="551"/>
        <end position="701"/>
    </location>
</feature>
<dbReference type="PANTHER" id="PTHR12366">
    <property type="entry name" value="ASPARTYL/ASPARAGINYL BETA-HYDROXYLASE"/>
    <property type="match status" value="1"/>
</dbReference>
<dbReference type="Pfam" id="PF05118">
    <property type="entry name" value="Asp_Arg_Hydrox"/>
    <property type="match status" value="1"/>
</dbReference>
<gene>
    <name evidence="5" type="ORF">D917_02709</name>
</gene>
<accession>A0A1Y3EFZ8</accession>
<proteinExistence type="inferred from homology"/>
<comment type="similarity">
    <text evidence="1">Belongs to the aspartyl/asparaginyl beta-hydroxylase family.</text>
</comment>
<dbReference type="GO" id="GO:0062101">
    <property type="term" value="F:peptidyl-aspartic acid 3-dioxygenase activity"/>
    <property type="evidence" value="ECO:0007669"/>
    <property type="project" value="InterPro"/>
</dbReference>
<dbReference type="AlphaFoldDB" id="A0A1Y3EFZ8"/>
<keyword evidence="3" id="KW-1133">Transmembrane helix</keyword>
<dbReference type="EMBL" id="LVZM01016830">
    <property type="protein sequence ID" value="OUC42747.1"/>
    <property type="molecule type" value="Genomic_DNA"/>
</dbReference>
<dbReference type="GO" id="GO:0005783">
    <property type="term" value="C:endoplasmic reticulum"/>
    <property type="evidence" value="ECO:0007669"/>
    <property type="project" value="TreeGrafter"/>
</dbReference>
<evidence type="ECO:0000256" key="2">
    <source>
        <dbReference type="SAM" id="MobiDB-lite"/>
    </source>
</evidence>
<organism evidence="5 6">
    <name type="scientific">Trichinella nativa</name>
    <dbReference type="NCBI Taxonomy" id="6335"/>
    <lineage>
        <taxon>Eukaryota</taxon>
        <taxon>Metazoa</taxon>
        <taxon>Ecdysozoa</taxon>
        <taxon>Nematoda</taxon>
        <taxon>Enoplea</taxon>
        <taxon>Dorylaimia</taxon>
        <taxon>Trichinellida</taxon>
        <taxon>Trichinellidae</taxon>
        <taxon>Trichinella</taxon>
    </lineage>
</organism>
<protein>
    <submittedName>
        <fullName evidence="5">Tetratricopeptide repeat protein</fullName>
    </submittedName>
</protein>
<name>A0A1Y3EFZ8_9BILA</name>
<dbReference type="InterPro" id="IPR027443">
    <property type="entry name" value="IPNS-like_sf"/>
</dbReference>
<dbReference type="InterPro" id="IPR039038">
    <property type="entry name" value="ASPH"/>
</dbReference>
<evidence type="ECO:0000256" key="3">
    <source>
        <dbReference type="SAM" id="Phobius"/>
    </source>
</evidence>
<sequence length="798" mass="91725">MMRTTANRLDYSITDGGLKYCASIAVFVGLILSLLTMLPSSQFKRTDSLKINDEKWNENEKSEKESLRSEEEALRLKQLGEMIDFTSESDEPKPTLQQQPHFSSPVRTFRTKGKEHIKASTVYPSHGGGDEDENSDYDDYDDENEGNQIAEPKQTKLKNSRQIRVFRTKNGQITEKQSIIHEHVQIPISNGKEHEEIEETKIYDQMPKQTATVRYIRIKNGIASKITQPLLHTETESGHHQLSIRYRRIKGKDQTDGQMEEWKILVPKVTLNYNTNSLISTNANNQMVPFKITLIPETHEISEDRSAHLPQLKYTVTNQLDQRIRLRLDIADRLLSERRLEESLYEFDDLLKVYPTSPRSRYGKAVSLDLLADHRQSNQYLEKAIDAYESVRWFDKAVQAQIRLLEKQPNDANWLNEFAITMMMMGRFEDAKRVFLSVLDKDMGNAVALLYYGYILKTVDRDYAKSIHFLSRGLAIGVQLKQAARFVLHLGEALQRLNKTDEAYSLYEEAARNRIFLSKYQRSLYNVVGITARPWWTVGQTICGKQLKNLEKNWRQIKEQVMHVWNTVGREFDRVESYTETGDWKQMNLFTSSGRKYTKNCEHAEALCNMMEQLSEDSDCKIYLISLVAGTHIWPRCAFANYYLTAYMGVALPHGSWIRVHNESRPLILGRFAVFDPSFEHELHAGGSGFQLLLAVNIWHPELSEKRSRAKDVKGNNGETISGMHGTSMLVNTCTFCELRSSLKSPKLKIDPFWLFTNVSGAAYRDVDIGKAKKDQQHRAGYGEKQIVNGSVWLGTAS</sequence>
<feature type="compositionally biased region" description="Acidic residues" evidence="2">
    <location>
        <begin position="130"/>
        <end position="145"/>
    </location>
</feature>
<dbReference type="Proteomes" id="UP000243006">
    <property type="component" value="Unassembled WGS sequence"/>
</dbReference>
<evidence type="ECO:0000313" key="5">
    <source>
        <dbReference type="EMBL" id="OUC42747.1"/>
    </source>
</evidence>
<keyword evidence="3" id="KW-0812">Transmembrane</keyword>
<comment type="caution">
    <text evidence="5">The sequence shown here is derived from an EMBL/GenBank/DDBJ whole genome shotgun (WGS) entry which is preliminary data.</text>
</comment>
<evidence type="ECO:0000313" key="6">
    <source>
        <dbReference type="Proteomes" id="UP000243006"/>
    </source>
</evidence>
<feature type="region of interest" description="Disordered" evidence="2">
    <location>
        <begin position="118"/>
        <end position="159"/>
    </location>
</feature>
<dbReference type="SUPFAM" id="SSF48452">
    <property type="entry name" value="TPR-like"/>
    <property type="match status" value="1"/>
</dbReference>
<dbReference type="Gene3D" id="2.60.120.330">
    <property type="entry name" value="B-lactam Antibiotic, Isopenicillin N Synthase, Chain"/>
    <property type="match status" value="1"/>
</dbReference>
<evidence type="ECO:0000259" key="4">
    <source>
        <dbReference type="Pfam" id="PF05118"/>
    </source>
</evidence>
<dbReference type="PANTHER" id="PTHR12366:SF32">
    <property type="entry name" value="ASPARTATE BETA-HYDROXYLASE ISOFORM X1"/>
    <property type="match status" value="1"/>
</dbReference>
<dbReference type="InterPro" id="IPR007803">
    <property type="entry name" value="Asp/Arg/Pro-Hydrxlase"/>
</dbReference>
<reference evidence="5 6" key="1">
    <citation type="submission" date="2015-04" db="EMBL/GenBank/DDBJ databases">
        <title>Draft genome of the roundworm Trichinella nativa.</title>
        <authorList>
            <person name="Mitreva M."/>
        </authorList>
    </citation>
    <scope>NUCLEOTIDE SEQUENCE [LARGE SCALE GENOMIC DNA]</scope>
    <source>
        <strain evidence="5 6">ISS45</strain>
    </source>
</reference>
<evidence type="ECO:0000256" key="1">
    <source>
        <dbReference type="ARBA" id="ARBA00007730"/>
    </source>
</evidence>
<feature type="transmembrane region" description="Helical" evidence="3">
    <location>
        <begin position="20"/>
        <end position="38"/>
    </location>
</feature>